<evidence type="ECO:0000313" key="1">
    <source>
        <dbReference type="EMBL" id="VEL18479.1"/>
    </source>
</evidence>
<organism evidence="1 2">
    <name type="scientific">Protopolystoma xenopodis</name>
    <dbReference type="NCBI Taxonomy" id="117903"/>
    <lineage>
        <taxon>Eukaryota</taxon>
        <taxon>Metazoa</taxon>
        <taxon>Spiralia</taxon>
        <taxon>Lophotrochozoa</taxon>
        <taxon>Platyhelminthes</taxon>
        <taxon>Monogenea</taxon>
        <taxon>Polyopisthocotylea</taxon>
        <taxon>Polystomatidea</taxon>
        <taxon>Polystomatidae</taxon>
        <taxon>Protopolystoma</taxon>
    </lineage>
</organism>
<gene>
    <name evidence="1" type="ORF">PXEA_LOCUS11919</name>
</gene>
<sequence>MLCTNVFQTLWPGPLPDDDLDVRPVSTEESILARQNRLVVKATGPRGPEAYWRVHKVGQRVRRFESLSWPGHYLRLIDHACDVMVRFIISVSSAYSF</sequence>
<accession>A0A3S5CLK7</accession>
<keyword evidence="2" id="KW-1185">Reference proteome</keyword>
<evidence type="ECO:0000313" key="2">
    <source>
        <dbReference type="Proteomes" id="UP000784294"/>
    </source>
</evidence>
<dbReference type="AlphaFoldDB" id="A0A3S5CLK7"/>
<name>A0A3S5CLK7_9PLAT</name>
<reference evidence="1" key="1">
    <citation type="submission" date="2018-11" db="EMBL/GenBank/DDBJ databases">
        <authorList>
            <consortium name="Pathogen Informatics"/>
        </authorList>
    </citation>
    <scope>NUCLEOTIDE SEQUENCE</scope>
</reference>
<protein>
    <submittedName>
        <fullName evidence="1">Uncharacterized protein</fullName>
    </submittedName>
</protein>
<dbReference type="OrthoDB" id="5322100at2759"/>
<proteinExistence type="predicted"/>
<dbReference type="EMBL" id="CAAALY010037229">
    <property type="protein sequence ID" value="VEL18479.1"/>
    <property type="molecule type" value="Genomic_DNA"/>
</dbReference>
<dbReference type="Proteomes" id="UP000784294">
    <property type="component" value="Unassembled WGS sequence"/>
</dbReference>
<comment type="caution">
    <text evidence="1">The sequence shown here is derived from an EMBL/GenBank/DDBJ whole genome shotgun (WGS) entry which is preliminary data.</text>
</comment>